<dbReference type="Gene3D" id="2.180.10.10">
    <property type="entry name" value="RHS repeat-associated core"/>
    <property type="match status" value="2"/>
</dbReference>
<dbReference type="PANTHER" id="PTHR32305">
    <property type="match status" value="1"/>
</dbReference>
<dbReference type="InterPro" id="IPR006530">
    <property type="entry name" value="YD"/>
</dbReference>
<dbReference type="InterPro" id="IPR045351">
    <property type="entry name" value="DUF6531"/>
</dbReference>
<sequence>MDVAMSVKGAVDNLRGLSGRISESLMLPIMTKLSAIKGQAILPAAKQMDPVMGIDVHVVTIPPAVPTPLPHPYIGILFRAKDWVSCLVNTYKPLIKEATVNLVETSFGKGAAASVSKHSEALMGMAMGFANLIASVKFGGFIPRAITGTSTKNFPHIPFGAGWHPSFAVPVKKNHGKVFLGSLFVAADGDPMAGFGHLHYDCWDMGVPDLLKGQRNAGKKSPDPSGPQAELYVPSGMLLPIPWGRPVLVNSIPTPINPLSVGDRLFKAGLSKLRRSRAVCNANEKIISRLPLPCSTKTKLSKKHGTGQSHPVEVAEGYFYTDNEDFRLSGILPLVWERTWYSYSDYKGPLGYGWHHSYDMALGFDLEKGAATFRMKDGRGVDLYLPKSVEKPTFNRLEKLYLCLDSEGNYYVKETSGLEYRFTRKGYAVKGTDTEQHLLEKISDKNGHCISFTYKPDGAISQITDSAGRVLRFETDKAGRITAIYAPHPEKADDTFAIARYEYNDDGDMTCHTDALGQKMSFEYSKHLMVREEWRNGTVWAFTYNGTDSRAKCTEVRGSGDLLHYKFNYDDPECTVVTDSLGYRKEFRHFRGRVVKEVDAEGKEWRYQYNIYSELQSTVDPLGNTTAYMYDDWGNVTSVIEPDGNFTQMGYYHPTNRHLMTEATDAHGGKWQWIYDKNGNLLSRKNPLGAETQFKYESGLLHIITDALGSQTEIAYDDSKNIVRIQSPNNALTKYGYDRLGQCVQVTNPNDIHQNRQLDLLGRVTTVYDFDNNTIELEYDAMDNITRYKDHNKEVHYSYKGLNKLMSRRDSAGTVRYRYDTEGQLREITNQAGERYSFELDGRGDVIKEKGFDGIVRLYERDEAGRVIKIQRPGKRHTQYEYDPAGHITRVDYHDGSEERFWYEKGLLKAARNADSIVEFERDAMGNILKETCNGHEITSRYDILGRRTHTASSLGADISMELDSLSNVTSIETQGWQAKIDYDRQGLEIQRSLSGGLTAQTRRDKLGRVRYQNAVINGQTTHLHREYQWGIDDRLAKIIDLKTNETTAFEYNDRGFLTRAVYNGKEEIWRTADKLGNLYESEAQTDRFYKSSQLIKTATATYKYDSEGFLIEKNESDKTWQYLWTAGGMLKEVQRPDGSVVSFAYDAFGRRIEKKTSKTITRFLWDGNVPLHEWKEFDYKETTDNDRITWVFQGFTPVAKIQGDKSYSIISDHLGTPLQAIDSEGKLIWERTLDIYGRIRKETEETANFVPFLYQGQYFDSETDLCYNRFRYYSPDTGTYISQDPIGLAGNNPTIYGYVKDPNSWIDVFGLRGLWKLTTEGTSKKRTIGQHTYYQHKSTGLWWSIDTAKHGGSAFKVFKEGKGGVLEWYRDADKYGDFINPNKKHKGAKGKKVCGG</sequence>
<gene>
    <name evidence="4" type="ORF">IFE08_08865</name>
</gene>
<dbReference type="InterPro" id="IPR056823">
    <property type="entry name" value="TEN-like_YD-shell"/>
</dbReference>
<dbReference type="RefSeq" id="WP_194075597.1">
    <property type="nucleotide sequence ID" value="NZ_CP061839.1"/>
</dbReference>
<evidence type="ECO:0000313" key="5">
    <source>
        <dbReference type="Proteomes" id="UP000593915"/>
    </source>
</evidence>
<dbReference type="Pfam" id="PF05593">
    <property type="entry name" value="RHS_repeat"/>
    <property type="match status" value="1"/>
</dbReference>
<evidence type="ECO:0000256" key="1">
    <source>
        <dbReference type="ARBA" id="ARBA00022737"/>
    </source>
</evidence>
<dbReference type="NCBIfam" id="TIGR03696">
    <property type="entry name" value="Rhs_assc_core"/>
    <property type="match status" value="1"/>
</dbReference>
<keyword evidence="1" id="KW-0677">Repeat</keyword>
<dbReference type="Pfam" id="PF20148">
    <property type="entry name" value="DUF6531"/>
    <property type="match status" value="1"/>
</dbReference>
<dbReference type="InterPro" id="IPR050708">
    <property type="entry name" value="T6SS_VgrG/RHS"/>
</dbReference>
<evidence type="ECO:0000259" key="2">
    <source>
        <dbReference type="Pfam" id="PF20148"/>
    </source>
</evidence>
<dbReference type="NCBIfam" id="TIGR01643">
    <property type="entry name" value="YD_repeat_2x"/>
    <property type="match status" value="4"/>
</dbReference>
<accession>A0A7S6WMQ7</accession>
<name>A0A7S6WMQ7_9SPIR</name>
<feature type="domain" description="DUF6531" evidence="2">
    <location>
        <begin position="310"/>
        <end position="381"/>
    </location>
</feature>
<feature type="domain" description="Teneurin-like YD-shell" evidence="3">
    <location>
        <begin position="447"/>
        <end position="546"/>
    </location>
</feature>
<proteinExistence type="predicted"/>
<feature type="domain" description="Teneurin-like YD-shell" evidence="3">
    <location>
        <begin position="1028"/>
        <end position="1285"/>
    </location>
</feature>
<dbReference type="PANTHER" id="PTHR32305:SF15">
    <property type="entry name" value="PROTEIN RHSA-RELATED"/>
    <property type="match status" value="1"/>
</dbReference>
<dbReference type="Pfam" id="PF25023">
    <property type="entry name" value="TEN_YD-shell"/>
    <property type="match status" value="3"/>
</dbReference>
<evidence type="ECO:0000313" key="4">
    <source>
        <dbReference type="EMBL" id="QOW59970.1"/>
    </source>
</evidence>
<dbReference type="Proteomes" id="UP000593915">
    <property type="component" value="Chromosome"/>
</dbReference>
<dbReference type="EMBL" id="CP061839">
    <property type="protein sequence ID" value="QOW59970.1"/>
    <property type="molecule type" value="Genomic_DNA"/>
</dbReference>
<dbReference type="InterPro" id="IPR022385">
    <property type="entry name" value="Rhs_assc_core"/>
</dbReference>
<evidence type="ECO:0008006" key="6">
    <source>
        <dbReference type="Google" id="ProtNLM"/>
    </source>
</evidence>
<evidence type="ECO:0000259" key="3">
    <source>
        <dbReference type="Pfam" id="PF25023"/>
    </source>
</evidence>
<dbReference type="CDD" id="cd14740">
    <property type="entry name" value="PAAR_4"/>
    <property type="match status" value="1"/>
</dbReference>
<reference evidence="4 5" key="1">
    <citation type="submission" date="2020-09" db="EMBL/GenBank/DDBJ databases">
        <title>Characterization of Treponema spp. from bovine digital dermatitis in Korea.</title>
        <authorList>
            <person name="Espiritu H.M."/>
            <person name="Cho Y.I."/>
            <person name="Mamuad L."/>
        </authorList>
    </citation>
    <scope>NUCLEOTIDE SEQUENCE [LARGE SCALE GENOMIC DNA]</scope>
    <source>
        <strain evidence="4 5">KS1</strain>
    </source>
</reference>
<organism evidence="4 5">
    <name type="scientific">Treponema pedis</name>
    <dbReference type="NCBI Taxonomy" id="409322"/>
    <lineage>
        <taxon>Bacteria</taxon>
        <taxon>Pseudomonadati</taxon>
        <taxon>Spirochaetota</taxon>
        <taxon>Spirochaetia</taxon>
        <taxon>Spirochaetales</taxon>
        <taxon>Treponemataceae</taxon>
        <taxon>Treponema</taxon>
    </lineage>
</organism>
<feature type="domain" description="Teneurin-like YD-shell" evidence="3">
    <location>
        <begin position="711"/>
        <end position="854"/>
    </location>
</feature>
<dbReference type="InterPro" id="IPR031325">
    <property type="entry name" value="RHS_repeat"/>
</dbReference>
<protein>
    <recommendedName>
        <fullName evidence="6">YD repeat-containing protein</fullName>
    </recommendedName>
</protein>